<sequence length="232" mass="27113">MELDRKLVLEKLRDKGITHLYHANTVATACTFLRQGGLLSRGAVEARGLYQTPQNSDDIDKKFNVWNDIFFDSIDLHTFFSRQNHYGPVLFKFNIDVLSYDQLPPIWVTKDNPTRWKKGENNYFLTIEDFESEYSLGKYREMITLRNTTEVLPFIPYLEEIILDDPKLMIKSDDTIFLNAAADALRKELNESGFDYSHVTRKYRDCSSNFCYCLSNYKGQVGIQKLKDKFLI</sequence>
<dbReference type="RefSeq" id="WP_314801570.1">
    <property type="nucleotide sequence ID" value="NZ_CP130319.1"/>
</dbReference>
<evidence type="ECO:0000313" key="1">
    <source>
        <dbReference type="EMBL" id="WNR45103.1"/>
    </source>
</evidence>
<name>A0AA96LSH6_9BACL</name>
<keyword evidence="2" id="KW-1185">Reference proteome</keyword>
<reference evidence="1" key="1">
    <citation type="submission" date="2022-02" db="EMBL/GenBank/DDBJ databases">
        <title>Paenibacillus sp. MBLB1832 Whole Genome Shotgun Sequencing.</title>
        <authorList>
            <person name="Hwang C.Y."/>
            <person name="Cho E.-S."/>
            <person name="Seo M.-J."/>
        </authorList>
    </citation>
    <scope>NUCLEOTIDE SEQUENCE</scope>
    <source>
        <strain evidence="1">MBLB1832</strain>
    </source>
</reference>
<dbReference type="AlphaFoldDB" id="A0AA96LSH6"/>
<accession>A0AA96LSH6</accession>
<evidence type="ECO:0000313" key="2">
    <source>
        <dbReference type="Proteomes" id="UP001304650"/>
    </source>
</evidence>
<evidence type="ECO:0008006" key="3">
    <source>
        <dbReference type="Google" id="ProtNLM"/>
    </source>
</evidence>
<proteinExistence type="predicted"/>
<dbReference type="EMBL" id="CP130319">
    <property type="protein sequence ID" value="WNR45103.1"/>
    <property type="molecule type" value="Genomic_DNA"/>
</dbReference>
<dbReference type="KEGG" id="proo:MJB10_02835"/>
<dbReference type="Proteomes" id="UP001304650">
    <property type="component" value="Chromosome"/>
</dbReference>
<dbReference type="PROSITE" id="PS51257">
    <property type="entry name" value="PROKAR_LIPOPROTEIN"/>
    <property type="match status" value="1"/>
</dbReference>
<protein>
    <recommendedName>
        <fullName evidence="3">DarT domain-containing protein</fullName>
    </recommendedName>
</protein>
<gene>
    <name evidence="1" type="ORF">MJB10_02835</name>
</gene>
<organism evidence="1 2">
    <name type="scientific">Paenibacillus roseopurpureus</name>
    <dbReference type="NCBI Taxonomy" id="2918901"/>
    <lineage>
        <taxon>Bacteria</taxon>
        <taxon>Bacillati</taxon>
        <taxon>Bacillota</taxon>
        <taxon>Bacilli</taxon>
        <taxon>Bacillales</taxon>
        <taxon>Paenibacillaceae</taxon>
        <taxon>Paenibacillus</taxon>
    </lineage>
</organism>